<keyword evidence="1" id="KW-1133">Transmembrane helix</keyword>
<keyword evidence="1" id="KW-0812">Transmembrane</keyword>
<keyword evidence="4" id="KW-1185">Reference proteome</keyword>
<keyword evidence="2" id="KW-0732">Signal</keyword>
<accession>A0A8R7VK05</accession>
<proteinExistence type="predicted"/>
<evidence type="ECO:0000256" key="2">
    <source>
        <dbReference type="SAM" id="SignalP"/>
    </source>
</evidence>
<evidence type="ECO:0000313" key="4">
    <source>
        <dbReference type="Proteomes" id="UP000015106"/>
    </source>
</evidence>
<evidence type="ECO:0000256" key="1">
    <source>
        <dbReference type="SAM" id="Phobius"/>
    </source>
</evidence>
<organism evidence="3 4">
    <name type="scientific">Triticum urartu</name>
    <name type="common">Red wild einkorn</name>
    <name type="synonym">Crithodium urartu</name>
    <dbReference type="NCBI Taxonomy" id="4572"/>
    <lineage>
        <taxon>Eukaryota</taxon>
        <taxon>Viridiplantae</taxon>
        <taxon>Streptophyta</taxon>
        <taxon>Embryophyta</taxon>
        <taxon>Tracheophyta</taxon>
        <taxon>Spermatophyta</taxon>
        <taxon>Magnoliopsida</taxon>
        <taxon>Liliopsida</taxon>
        <taxon>Poales</taxon>
        <taxon>Poaceae</taxon>
        <taxon>BOP clade</taxon>
        <taxon>Pooideae</taxon>
        <taxon>Triticodae</taxon>
        <taxon>Triticeae</taxon>
        <taxon>Triticinae</taxon>
        <taxon>Triticum</taxon>
    </lineage>
</organism>
<feature type="signal peptide" evidence="2">
    <location>
        <begin position="1"/>
        <end position="19"/>
    </location>
</feature>
<evidence type="ECO:0000313" key="3">
    <source>
        <dbReference type="EnsemblPlants" id="TuG1812U0000339300.01.T01"/>
    </source>
</evidence>
<dbReference type="EnsemblPlants" id="TuG1812U0000339300.01.T01">
    <property type="protein sequence ID" value="TuG1812U0000339300.01.T01"/>
    <property type="gene ID" value="TuG1812U0000339300.01"/>
</dbReference>
<dbReference type="AlphaFoldDB" id="A0A8R7VK05"/>
<dbReference type="EnsemblPlants" id="TuG1812G0700005200.01.T01">
    <property type="protein sequence ID" value="TuG1812G0700005200.01.T01"/>
    <property type="gene ID" value="TuG1812G0700005200.01"/>
</dbReference>
<reference evidence="4" key="1">
    <citation type="journal article" date="2013" name="Nature">
        <title>Draft genome of the wheat A-genome progenitor Triticum urartu.</title>
        <authorList>
            <person name="Ling H.Q."/>
            <person name="Zhao S."/>
            <person name="Liu D."/>
            <person name="Wang J."/>
            <person name="Sun H."/>
            <person name="Zhang C."/>
            <person name="Fan H."/>
            <person name="Li D."/>
            <person name="Dong L."/>
            <person name="Tao Y."/>
            <person name="Gao C."/>
            <person name="Wu H."/>
            <person name="Li Y."/>
            <person name="Cui Y."/>
            <person name="Guo X."/>
            <person name="Zheng S."/>
            <person name="Wang B."/>
            <person name="Yu K."/>
            <person name="Liang Q."/>
            <person name="Yang W."/>
            <person name="Lou X."/>
            <person name="Chen J."/>
            <person name="Feng M."/>
            <person name="Jian J."/>
            <person name="Zhang X."/>
            <person name="Luo G."/>
            <person name="Jiang Y."/>
            <person name="Liu J."/>
            <person name="Wang Z."/>
            <person name="Sha Y."/>
            <person name="Zhang B."/>
            <person name="Wu H."/>
            <person name="Tang D."/>
            <person name="Shen Q."/>
            <person name="Xue P."/>
            <person name="Zou S."/>
            <person name="Wang X."/>
            <person name="Liu X."/>
            <person name="Wang F."/>
            <person name="Yang Y."/>
            <person name="An X."/>
            <person name="Dong Z."/>
            <person name="Zhang K."/>
            <person name="Zhang X."/>
            <person name="Luo M.C."/>
            <person name="Dvorak J."/>
            <person name="Tong Y."/>
            <person name="Wang J."/>
            <person name="Yang H."/>
            <person name="Li Z."/>
            <person name="Wang D."/>
            <person name="Zhang A."/>
            <person name="Wang J."/>
        </authorList>
    </citation>
    <scope>NUCLEOTIDE SEQUENCE</scope>
    <source>
        <strain evidence="4">cv. G1812</strain>
    </source>
</reference>
<reference evidence="3" key="2">
    <citation type="submission" date="2018-03" db="EMBL/GenBank/DDBJ databases">
        <title>The Triticum urartu genome reveals the dynamic nature of wheat genome evolution.</title>
        <authorList>
            <person name="Ling H."/>
            <person name="Ma B."/>
            <person name="Shi X."/>
            <person name="Liu H."/>
            <person name="Dong L."/>
            <person name="Sun H."/>
            <person name="Cao Y."/>
            <person name="Gao Q."/>
            <person name="Zheng S."/>
            <person name="Li Y."/>
            <person name="Yu Y."/>
            <person name="Du H."/>
            <person name="Qi M."/>
            <person name="Li Y."/>
            <person name="Yu H."/>
            <person name="Cui Y."/>
            <person name="Wang N."/>
            <person name="Chen C."/>
            <person name="Wu H."/>
            <person name="Zhao Y."/>
            <person name="Zhang J."/>
            <person name="Li Y."/>
            <person name="Zhou W."/>
            <person name="Zhang B."/>
            <person name="Hu W."/>
            <person name="Eijk M."/>
            <person name="Tang J."/>
            <person name="Witsenboer H."/>
            <person name="Zhao S."/>
            <person name="Li Z."/>
            <person name="Zhang A."/>
            <person name="Wang D."/>
            <person name="Liang C."/>
        </authorList>
    </citation>
    <scope>NUCLEOTIDE SEQUENCE [LARGE SCALE GENOMIC DNA]</scope>
    <source>
        <strain evidence="3">cv. G1812</strain>
    </source>
</reference>
<sequence>MAMATTSLLFLAFSTTLSAHFMSVSCSSPPATRCFQPLHAVAFFSSTALASMAAAAALAFSSSMRRLTPAARLSWSTTALSFSSMATSGSGAGFSGASGFTSCSFFASGSGASFCSSCLWLLASSGCFCPLNLLDARRRGDSRVRALGHGEREHAGLEAAGDVIEAGGRRELEDLVQGARGGTRPRPAHGEPAGAVHLHPEVALLEPLEAEAEHVGAGLVRPFELGVH</sequence>
<feature type="transmembrane region" description="Helical" evidence="1">
    <location>
        <begin position="37"/>
        <end position="61"/>
    </location>
</feature>
<dbReference type="Proteomes" id="UP000015106">
    <property type="component" value="Chromosome 7"/>
</dbReference>
<dbReference type="Gramene" id="TuG1812G0700005200.01.T01">
    <property type="protein sequence ID" value="TuG1812G0700005200.01.T01"/>
    <property type="gene ID" value="TuG1812G0700005200.01"/>
</dbReference>
<dbReference type="Gramene" id="TuG1812U0000339300.01.T01">
    <property type="protein sequence ID" value="TuG1812U0000339300.01.T01"/>
    <property type="gene ID" value="TuG1812U0000339300.01"/>
</dbReference>
<reference evidence="3" key="3">
    <citation type="submission" date="2022-06" db="UniProtKB">
        <authorList>
            <consortium name="EnsemblPlants"/>
        </authorList>
    </citation>
    <scope>IDENTIFICATION</scope>
</reference>
<keyword evidence="1" id="KW-0472">Membrane</keyword>
<name>A0A8R7VK05_TRIUA</name>
<protein>
    <submittedName>
        <fullName evidence="3">Uncharacterized protein</fullName>
    </submittedName>
</protein>
<feature type="chain" id="PRO_5044157059" evidence="2">
    <location>
        <begin position="20"/>
        <end position="228"/>
    </location>
</feature>